<dbReference type="Gene3D" id="3.40.190.290">
    <property type="match status" value="1"/>
</dbReference>
<evidence type="ECO:0000256" key="3">
    <source>
        <dbReference type="ARBA" id="ARBA00023125"/>
    </source>
</evidence>
<sequence>MKGDMLTKLKSKQLEVFRAVILAGGASAAARTLNISQSLVSQQIAALETAVDFKLFERERGRLVPTRQGRAFFHEVDRHYVSMEALERRAMSLRGAQEDQIYVGCQHALGYTLLPSVIRIFRQSHPSVRVSLQIANSGEIKDRVSNGDWDIGFAASEIDTSGVVHSIFSKSAAVVITPLKHTLARKRGTVTLEELASFPLVALNSEDVTRKALEKACTDRGLQLQFAVETPYSMGVLAMVREGIGIGIVNAISLSHEARRQVAVLPLEVEIRFSTLAVFPPSSPSSPRVREVLKIARTELAKMTLPGTS</sequence>
<dbReference type="Pfam" id="PF00126">
    <property type="entry name" value="HTH_1"/>
    <property type="match status" value="1"/>
</dbReference>
<comment type="similarity">
    <text evidence="1">Belongs to the LysR transcriptional regulatory family.</text>
</comment>
<gene>
    <name evidence="6" type="ORF">DN412_27255</name>
</gene>
<dbReference type="PRINTS" id="PR00039">
    <property type="entry name" value="HTHLYSR"/>
</dbReference>
<dbReference type="PROSITE" id="PS50931">
    <property type="entry name" value="HTH_LYSR"/>
    <property type="match status" value="1"/>
</dbReference>
<evidence type="ECO:0000256" key="2">
    <source>
        <dbReference type="ARBA" id="ARBA00023015"/>
    </source>
</evidence>
<evidence type="ECO:0000313" key="6">
    <source>
        <dbReference type="EMBL" id="RDK07185.1"/>
    </source>
</evidence>
<proteinExistence type="inferred from homology"/>
<organism evidence="6 7">
    <name type="scientific">Cupriavidus lacunae</name>
    <dbReference type="NCBI Taxonomy" id="2666307"/>
    <lineage>
        <taxon>Bacteria</taxon>
        <taxon>Pseudomonadati</taxon>
        <taxon>Pseudomonadota</taxon>
        <taxon>Betaproteobacteria</taxon>
        <taxon>Burkholderiales</taxon>
        <taxon>Burkholderiaceae</taxon>
        <taxon>Cupriavidus</taxon>
    </lineage>
</organism>
<dbReference type="GO" id="GO:0003700">
    <property type="term" value="F:DNA-binding transcription factor activity"/>
    <property type="evidence" value="ECO:0007669"/>
    <property type="project" value="InterPro"/>
</dbReference>
<dbReference type="Pfam" id="PF03466">
    <property type="entry name" value="LysR_substrate"/>
    <property type="match status" value="1"/>
</dbReference>
<dbReference type="EMBL" id="QKWJ01000046">
    <property type="protein sequence ID" value="RDK07185.1"/>
    <property type="molecule type" value="Genomic_DNA"/>
</dbReference>
<dbReference type="Proteomes" id="UP000255165">
    <property type="component" value="Unassembled WGS sequence"/>
</dbReference>
<dbReference type="InterPro" id="IPR036388">
    <property type="entry name" value="WH-like_DNA-bd_sf"/>
</dbReference>
<dbReference type="GO" id="GO:0043565">
    <property type="term" value="F:sequence-specific DNA binding"/>
    <property type="evidence" value="ECO:0007669"/>
    <property type="project" value="TreeGrafter"/>
</dbReference>
<comment type="caution">
    <text evidence="6">The sequence shown here is derived from an EMBL/GenBank/DDBJ whole genome shotgun (WGS) entry which is preliminary data.</text>
</comment>
<protein>
    <recommendedName>
        <fullName evidence="5">HTH lysR-type domain-containing protein</fullName>
    </recommendedName>
</protein>
<keyword evidence="4" id="KW-0804">Transcription</keyword>
<dbReference type="InterPro" id="IPR005119">
    <property type="entry name" value="LysR_subst-bd"/>
</dbReference>
<accession>A0A370NNJ9</accession>
<evidence type="ECO:0000256" key="1">
    <source>
        <dbReference type="ARBA" id="ARBA00009437"/>
    </source>
</evidence>
<keyword evidence="2" id="KW-0805">Transcription regulation</keyword>
<dbReference type="PANTHER" id="PTHR30427">
    <property type="entry name" value="TRANSCRIPTIONAL ACTIVATOR PROTEIN LYSR"/>
    <property type="match status" value="1"/>
</dbReference>
<feature type="domain" description="HTH lysR-type" evidence="5">
    <location>
        <begin position="9"/>
        <end position="66"/>
    </location>
</feature>
<evidence type="ECO:0000259" key="5">
    <source>
        <dbReference type="PROSITE" id="PS50931"/>
    </source>
</evidence>
<dbReference type="Gene3D" id="1.10.10.10">
    <property type="entry name" value="Winged helix-like DNA-binding domain superfamily/Winged helix DNA-binding domain"/>
    <property type="match status" value="1"/>
</dbReference>
<reference evidence="7" key="1">
    <citation type="submission" date="2018-06" db="EMBL/GenBank/DDBJ databases">
        <authorList>
            <person name="Feng T."/>
            <person name="Jeon C.O."/>
        </authorList>
    </citation>
    <scope>NUCLEOTIDE SEQUENCE [LARGE SCALE GENOMIC DNA]</scope>
    <source>
        <strain evidence="7">S23</strain>
    </source>
</reference>
<dbReference type="AlphaFoldDB" id="A0A370NNJ9"/>
<dbReference type="GO" id="GO:0010628">
    <property type="term" value="P:positive regulation of gene expression"/>
    <property type="evidence" value="ECO:0007669"/>
    <property type="project" value="TreeGrafter"/>
</dbReference>
<evidence type="ECO:0000313" key="7">
    <source>
        <dbReference type="Proteomes" id="UP000255165"/>
    </source>
</evidence>
<dbReference type="InterPro" id="IPR000847">
    <property type="entry name" value="LysR_HTH_N"/>
</dbReference>
<evidence type="ECO:0000256" key="4">
    <source>
        <dbReference type="ARBA" id="ARBA00023163"/>
    </source>
</evidence>
<dbReference type="InterPro" id="IPR036390">
    <property type="entry name" value="WH_DNA-bd_sf"/>
</dbReference>
<dbReference type="SUPFAM" id="SSF53850">
    <property type="entry name" value="Periplasmic binding protein-like II"/>
    <property type="match status" value="1"/>
</dbReference>
<dbReference type="SUPFAM" id="SSF46785">
    <property type="entry name" value="Winged helix' DNA-binding domain"/>
    <property type="match status" value="1"/>
</dbReference>
<keyword evidence="3" id="KW-0238">DNA-binding</keyword>
<keyword evidence="7" id="KW-1185">Reference proteome</keyword>
<name>A0A370NNJ9_9BURK</name>
<dbReference type="PANTHER" id="PTHR30427:SF1">
    <property type="entry name" value="TRANSCRIPTIONAL ACTIVATOR PROTEIN LYSR"/>
    <property type="match status" value="1"/>
</dbReference>